<dbReference type="EMBL" id="CAJJDN010000050">
    <property type="protein sequence ID" value="CAD8087057.1"/>
    <property type="molecule type" value="Genomic_DNA"/>
</dbReference>
<keyword evidence="2" id="KW-1185">Reference proteome</keyword>
<evidence type="ECO:0000313" key="1">
    <source>
        <dbReference type="EMBL" id="CAD8087057.1"/>
    </source>
</evidence>
<reference evidence="1" key="1">
    <citation type="submission" date="2021-01" db="EMBL/GenBank/DDBJ databases">
        <authorList>
            <consortium name="Genoscope - CEA"/>
            <person name="William W."/>
        </authorList>
    </citation>
    <scope>NUCLEOTIDE SEQUENCE</scope>
</reference>
<accession>A0A8S1N1C9</accession>
<sequence length="175" mass="21264">MKYDEPLDMRVDYCQSINCTKLVQQDERLQLLISIVKRIKFNIVVVFPENQINFLQKLLILLGITIFRTRYKKYISRIPNYTESKLEKNKQEQFGLESTEKNTKILSMIIQQYQQQQQIYQLKLDQHNQDVLKLNLIRLGKLFGFKVTLKLNTIFYKYIFRFQIKIKQENHYQFI</sequence>
<dbReference type="AlphaFoldDB" id="A0A8S1N1C9"/>
<comment type="caution">
    <text evidence="1">The sequence shown here is derived from an EMBL/GenBank/DDBJ whole genome shotgun (WGS) entry which is preliminary data.</text>
</comment>
<dbReference type="Proteomes" id="UP000692954">
    <property type="component" value="Unassembled WGS sequence"/>
</dbReference>
<organism evidence="1 2">
    <name type="scientific">Paramecium sonneborni</name>
    <dbReference type="NCBI Taxonomy" id="65129"/>
    <lineage>
        <taxon>Eukaryota</taxon>
        <taxon>Sar</taxon>
        <taxon>Alveolata</taxon>
        <taxon>Ciliophora</taxon>
        <taxon>Intramacronucleata</taxon>
        <taxon>Oligohymenophorea</taxon>
        <taxon>Peniculida</taxon>
        <taxon>Parameciidae</taxon>
        <taxon>Paramecium</taxon>
    </lineage>
</organism>
<proteinExistence type="predicted"/>
<name>A0A8S1N1C9_9CILI</name>
<gene>
    <name evidence="1" type="ORF">PSON_ATCC_30995.1.T0500327</name>
</gene>
<protein>
    <submittedName>
        <fullName evidence="1">Uncharacterized protein</fullName>
    </submittedName>
</protein>
<evidence type="ECO:0000313" key="2">
    <source>
        <dbReference type="Proteomes" id="UP000692954"/>
    </source>
</evidence>